<feature type="domain" description="HTH tetR-type" evidence="5">
    <location>
        <begin position="11"/>
        <end position="71"/>
    </location>
</feature>
<name>A0A1H7YV57_STRJI</name>
<dbReference type="OrthoDB" id="155497at2"/>
<dbReference type="AlphaFoldDB" id="A0A1H7YV57"/>
<keyword evidence="3" id="KW-0804">Transcription</keyword>
<evidence type="ECO:0000256" key="1">
    <source>
        <dbReference type="ARBA" id="ARBA00023015"/>
    </source>
</evidence>
<evidence type="ECO:0000256" key="4">
    <source>
        <dbReference type="PROSITE-ProRule" id="PRU00335"/>
    </source>
</evidence>
<evidence type="ECO:0000256" key="2">
    <source>
        <dbReference type="ARBA" id="ARBA00023125"/>
    </source>
</evidence>
<accession>A0A1H7YV57</accession>
<dbReference type="InterPro" id="IPR050109">
    <property type="entry name" value="HTH-type_TetR-like_transc_reg"/>
</dbReference>
<dbReference type="Pfam" id="PF00440">
    <property type="entry name" value="TetR_N"/>
    <property type="match status" value="1"/>
</dbReference>
<gene>
    <name evidence="6" type="ORF">SAMN05414137_1318</name>
</gene>
<dbReference type="EMBL" id="FOAZ01000031">
    <property type="protein sequence ID" value="SEM50112.1"/>
    <property type="molecule type" value="Genomic_DNA"/>
</dbReference>
<protein>
    <submittedName>
        <fullName evidence="6">DNA-binding transcriptional regulator, AcrR family</fullName>
    </submittedName>
</protein>
<evidence type="ECO:0000259" key="5">
    <source>
        <dbReference type="PROSITE" id="PS50977"/>
    </source>
</evidence>
<dbReference type="InterPro" id="IPR009057">
    <property type="entry name" value="Homeodomain-like_sf"/>
</dbReference>
<keyword evidence="2 4" id="KW-0238">DNA-binding</keyword>
<dbReference type="PANTHER" id="PTHR30055:SF234">
    <property type="entry name" value="HTH-TYPE TRANSCRIPTIONAL REGULATOR BETI"/>
    <property type="match status" value="1"/>
</dbReference>
<sequence length="210" mass="23022">MNAGLREGKRARTRRAIADAAFFLFAERGFDEVRTTDIAARAEVAPATLFTHFRTKEEIFFERGQAMNDGLADVVAVGTTTVSLLDALEPFFRRATRDGLDEAMLDHARTYARILLASPALCDAHLVMDRERRQSLVAALGPRVADRPVQVEVFASLVSAVVSAAFRERHERLADGTPVERVLIGIDAILRDGFVRLRAAYGGEGLLAPA</sequence>
<evidence type="ECO:0000313" key="7">
    <source>
        <dbReference type="Proteomes" id="UP000183015"/>
    </source>
</evidence>
<dbReference type="GO" id="GO:0000976">
    <property type="term" value="F:transcription cis-regulatory region binding"/>
    <property type="evidence" value="ECO:0007669"/>
    <property type="project" value="TreeGrafter"/>
</dbReference>
<dbReference type="PANTHER" id="PTHR30055">
    <property type="entry name" value="HTH-TYPE TRANSCRIPTIONAL REGULATOR RUTR"/>
    <property type="match status" value="1"/>
</dbReference>
<dbReference type="Gene3D" id="1.10.357.10">
    <property type="entry name" value="Tetracycline Repressor, domain 2"/>
    <property type="match status" value="1"/>
</dbReference>
<dbReference type="PROSITE" id="PS50977">
    <property type="entry name" value="HTH_TETR_2"/>
    <property type="match status" value="1"/>
</dbReference>
<dbReference type="PRINTS" id="PR00455">
    <property type="entry name" value="HTHTETR"/>
</dbReference>
<dbReference type="InterPro" id="IPR001647">
    <property type="entry name" value="HTH_TetR"/>
</dbReference>
<keyword evidence="1" id="KW-0805">Transcription regulation</keyword>
<dbReference type="GO" id="GO:0003700">
    <property type="term" value="F:DNA-binding transcription factor activity"/>
    <property type="evidence" value="ECO:0007669"/>
    <property type="project" value="TreeGrafter"/>
</dbReference>
<organism evidence="6 7">
    <name type="scientific">Streptacidiphilus jiangxiensis</name>
    <dbReference type="NCBI Taxonomy" id="235985"/>
    <lineage>
        <taxon>Bacteria</taxon>
        <taxon>Bacillati</taxon>
        <taxon>Actinomycetota</taxon>
        <taxon>Actinomycetes</taxon>
        <taxon>Kitasatosporales</taxon>
        <taxon>Streptomycetaceae</taxon>
        <taxon>Streptacidiphilus</taxon>
    </lineage>
</organism>
<keyword evidence="7" id="KW-1185">Reference proteome</keyword>
<proteinExistence type="predicted"/>
<dbReference type="SUPFAM" id="SSF46689">
    <property type="entry name" value="Homeodomain-like"/>
    <property type="match status" value="1"/>
</dbReference>
<evidence type="ECO:0000256" key="3">
    <source>
        <dbReference type="ARBA" id="ARBA00023163"/>
    </source>
</evidence>
<dbReference type="RefSeq" id="WP_052439023.1">
    <property type="nucleotide sequence ID" value="NZ_BBPN01000026.1"/>
</dbReference>
<dbReference type="STRING" id="235985.SAMN05414137_1318"/>
<dbReference type="Proteomes" id="UP000183015">
    <property type="component" value="Unassembled WGS sequence"/>
</dbReference>
<reference evidence="7" key="1">
    <citation type="submission" date="2016-10" db="EMBL/GenBank/DDBJ databases">
        <authorList>
            <person name="Varghese N."/>
        </authorList>
    </citation>
    <scope>NUCLEOTIDE SEQUENCE [LARGE SCALE GENOMIC DNA]</scope>
    <source>
        <strain evidence="7">DSM 45096 / BCRC 16803 / CGMCC 4.1857 / CIP 109030 / JCM 12277 / KCTC 19219 / NBRC 100920 / 33214</strain>
    </source>
</reference>
<feature type="DNA-binding region" description="H-T-H motif" evidence="4">
    <location>
        <begin position="34"/>
        <end position="53"/>
    </location>
</feature>
<evidence type="ECO:0000313" key="6">
    <source>
        <dbReference type="EMBL" id="SEM50112.1"/>
    </source>
</evidence>
<dbReference type="eggNOG" id="COG1309">
    <property type="taxonomic scope" value="Bacteria"/>
</dbReference>